<dbReference type="AlphaFoldDB" id="A0A5D3Y9Z0"/>
<dbReference type="Proteomes" id="UP000324176">
    <property type="component" value="Unassembled WGS sequence"/>
</dbReference>
<reference evidence="1 2" key="1">
    <citation type="submission" date="2019-07" db="EMBL/GenBank/DDBJ databases">
        <title>Active sludge and wastewater microbial communities from Klosterneuburg, Austria.</title>
        <authorList>
            <person name="Wagner M."/>
        </authorList>
    </citation>
    <scope>NUCLEOTIDE SEQUENCE [LARGE SCALE GENOMIC DNA]</scope>
    <source>
        <strain evidence="1 2">Nm2</strain>
    </source>
</reference>
<sequence>MGAQSAFAQMGHSDSACLMGMFTFGNRLSDSLNDEFSTHLLKDAAILMNDYS</sequence>
<evidence type="ECO:0000313" key="1">
    <source>
        <dbReference type="EMBL" id="TYP75784.1"/>
    </source>
</evidence>
<dbReference type="RefSeq" id="WP_158441533.1">
    <property type="nucleotide sequence ID" value="NZ_CBDIPD010000061.1"/>
</dbReference>
<gene>
    <name evidence="1" type="ORF">BCL69_10835</name>
</gene>
<dbReference type="EMBL" id="VNHT01000083">
    <property type="protein sequence ID" value="TYP75784.1"/>
    <property type="molecule type" value="Genomic_DNA"/>
</dbReference>
<evidence type="ECO:0000313" key="2">
    <source>
        <dbReference type="Proteomes" id="UP000324176"/>
    </source>
</evidence>
<name>A0A5D3Y9Z0_9PROT</name>
<accession>A0A5D3Y9Z0</accession>
<comment type="caution">
    <text evidence="1">The sequence shown here is derived from an EMBL/GenBank/DDBJ whole genome shotgun (WGS) entry which is preliminary data.</text>
</comment>
<organism evidence="1 2">
    <name type="scientific">Nitrosomonas communis</name>
    <dbReference type="NCBI Taxonomy" id="44574"/>
    <lineage>
        <taxon>Bacteria</taxon>
        <taxon>Pseudomonadati</taxon>
        <taxon>Pseudomonadota</taxon>
        <taxon>Betaproteobacteria</taxon>
        <taxon>Nitrosomonadales</taxon>
        <taxon>Nitrosomonadaceae</taxon>
        <taxon>Nitrosomonas</taxon>
    </lineage>
</organism>
<protein>
    <submittedName>
        <fullName evidence="1">Uncharacterized protein</fullName>
    </submittedName>
</protein>
<proteinExistence type="predicted"/>